<dbReference type="PRINTS" id="PR00081">
    <property type="entry name" value="GDHRDH"/>
</dbReference>
<accession>A0ABR3FHK9</accession>
<keyword evidence="1" id="KW-0560">Oxidoreductase</keyword>
<sequence>MSRSNTVLTVPFRERNTGHVRLKINIKRCGSQPETPNIFLLRLLRFAHSSTFPSKRPKLVTMILTQEMFHHNQTAGMPPAVQGISLDGQVIIITGGNTGLGYEAAKHFAIRGPGEIIMVCRDEKKGQDAVDRLKTETGFHAIALWTVDLLSFDSVKAIKDKIDKLDRLDILVENAGIGLYNYEVSNDGWEKILQVNVLSPALHMILHLPKLLETSKKHPQTVPRVVYVSSGAHFWETIPVEGIDASNTLRWINEDLLGQSFMRALQTRLPTVTCCSVNPGFCKTDLSRHTPAEVIESRREMTATYAYTAEEGSRQLLYAAIGERDKEERIRGGYLEYGRISECSDFMLGEVGQRLERKVWKEILEVAGDADEKARYIIDEYLSRG</sequence>
<dbReference type="Proteomes" id="UP001465976">
    <property type="component" value="Unassembled WGS sequence"/>
</dbReference>
<dbReference type="SUPFAM" id="SSF51735">
    <property type="entry name" value="NAD(P)-binding Rossmann-fold domains"/>
    <property type="match status" value="1"/>
</dbReference>
<keyword evidence="3" id="KW-1185">Reference proteome</keyword>
<evidence type="ECO:0000313" key="2">
    <source>
        <dbReference type="EMBL" id="KAL0574644.1"/>
    </source>
</evidence>
<evidence type="ECO:0008006" key="4">
    <source>
        <dbReference type="Google" id="ProtNLM"/>
    </source>
</evidence>
<comment type="caution">
    <text evidence="2">The sequence shown here is derived from an EMBL/GenBank/DDBJ whole genome shotgun (WGS) entry which is preliminary data.</text>
</comment>
<organism evidence="2 3">
    <name type="scientific">Marasmius crinis-equi</name>
    <dbReference type="NCBI Taxonomy" id="585013"/>
    <lineage>
        <taxon>Eukaryota</taxon>
        <taxon>Fungi</taxon>
        <taxon>Dikarya</taxon>
        <taxon>Basidiomycota</taxon>
        <taxon>Agaricomycotina</taxon>
        <taxon>Agaricomycetes</taxon>
        <taxon>Agaricomycetidae</taxon>
        <taxon>Agaricales</taxon>
        <taxon>Marasmiineae</taxon>
        <taxon>Marasmiaceae</taxon>
        <taxon>Marasmius</taxon>
    </lineage>
</organism>
<dbReference type="InterPro" id="IPR002347">
    <property type="entry name" value="SDR_fam"/>
</dbReference>
<evidence type="ECO:0000313" key="3">
    <source>
        <dbReference type="Proteomes" id="UP001465976"/>
    </source>
</evidence>
<dbReference type="PANTHER" id="PTHR43157">
    <property type="entry name" value="PHOSPHATIDYLINOSITOL-GLYCAN BIOSYNTHESIS CLASS F PROTEIN-RELATED"/>
    <property type="match status" value="1"/>
</dbReference>
<dbReference type="EMBL" id="JBAHYK010000379">
    <property type="protein sequence ID" value="KAL0574644.1"/>
    <property type="molecule type" value="Genomic_DNA"/>
</dbReference>
<evidence type="ECO:0000256" key="1">
    <source>
        <dbReference type="ARBA" id="ARBA00023002"/>
    </source>
</evidence>
<gene>
    <name evidence="2" type="ORF">V5O48_007313</name>
</gene>
<dbReference type="Pfam" id="PF00106">
    <property type="entry name" value="adh_short"/>
    <property type="match status" value="1"/>
</dbReference>
<dbReference type="Gene3D" id="3.40.50.720">
    <property type="entry name" value="NAD(P)-binding Rossmann-like Domain"/>
    <property type="match status" value="1"/>
</dbReference>
<name>A0ABR3FHK9_9AGAR</name>
<dbReference type="PANTHER" id="PTHR43157:SF31">
    <property type="entry name" value="PHOSPHATIDYLINOSITOL-GLYCAN BIOSYNTHESIS CLASS F PROTEIN"/>
    <property type="match status" value="1"/>
</dbReference>
<protein>
    <recommendedName>
        <fullName evidence="4">Short-chain dehydrogenase</fullName>
    </recommendedName>
</protein>
<dbReference type="InterPro" id="IPR036291">
    <property type="entry name" value="NAD(P)-bd_dom_sf"/>
</dbReference>
<proteinExistence type="predicted"/>
<reference evidence="2 3" key="1">
    <citation type="submission" date="2024-02" db="EMBL/GenBank/DDBJ databases">
        <title>A draft genome for the cacao thread blight pathogen Marasmius crinis-equi.</title>
        <authorList>
            <person name="Cohen S.P."/>
            <person name="Baruah I.K."/>
            <person name="Amoako-Attah I."/>
            <person name="Bukari Y."/>
            <person name="Meinhardt L.W."/>
            <person name="Bailey B.A."/>
        </authorList>
    </citation>
    <scope>NUCLEOTIDE SEQUENCE [LARGE SCALE GENOMIC DNA]</scope>
    <source>
        <strain evidence="2 3">GH-76</strain>
    </source>
</reference>